<dbReference type="PANTHER" id="PTHR12755">
    <property type="entry name" value="CLEAVAGE/POLYADENYLATION FACTOR IA SUBUNIT CLP1P"/>
    <property type="match status" value="1"/>
</dbReference>
<keyword evidence="6" id="KW-0547">Nucleotide-binding</keyword>
<accession>A0AAN7TID2</accession>
<evidence type="ECO:0000313" key="12">
    <source>
        <dbReference type="Proteomes" id="UP001310890"/>
    </source>
</evidence>
<feature type="region of interest" description="Disordered" evidence="9">
    <location>
        <begin position="530"/>
        <end position="566"/>
    </location>
</feature>
<dbReference type="Gene3D" id="3.40.50.300">
    <property type="entry name" value="P-loop containing nucleotide triphosphate hydrolases"/>
    <property type="match status" value="1"/>
</dbReference>
<keyword evidence="8" id="KW-0067">ATP-binding</keyword>
<gene>
    <name evidence="11" type="ORF">LTR62_008132</name>
</gene>
<proteinExistence type="inferred from homology"/>
<dbReference type="EMBL" id="JAVRRL010000081">
    <property type="protein sequence ID" value="KAK5108641.1"/>
    <property type="molecule type" value="Genomic_DNA"/>
</dbReference>
<dbReference type="Proteomes" id="UP001310890">
    <property type="component" value="Unassembled WGS sequence"/>
</dbReference>
<dbReference type="GO" id="GO:0051731">
    <property type="term" value="F:polynucleotide 5'-hydroxyl-kinase activity"/>
    <property type="evidence" value="ECO:0007669"/>
    <property type="project" value="InterPro"/>
</dbReference>
<dbReference type="InterPro" id="IPR032319">
    <property type="entry name" value="CLP1_P"/>
</dbReference>
<evidence type="ECO:0000256" key="1">
    <source>
        <dbReference type="ARBA" id="ARBA00003798"/>
    </source>
</evidence>
<feature type="domain" description="Clp1 P-loop" evidence="10">
    <location>
        <begin position="269"/>
        <end position="455"/>
    </location>
</feature>
<name>A0AAN7TID2_9PEZI</name>
<dbReference type="AlphaFoldDB" id="A0AAN7TID2"/>
<comment type="function">
    <text evidence="1">Polynucleotide 5'-kinase involved in rRNA processing.</text>
</comment>
<comment type="caution">
    <text evidence="11">The sequence shown here is derived from an EMBL/GenBank/DDBJ whole genome shotgun (WGS) entry which is preliminary data.</text>
</comment>
<evidence type="ECO:0000256" key="2">
    <source>
        <dbReference type="ARBA" id="ARBA00011003"/>
    </source>
</evidence>
<evidence type="ECO:0000259" key="10">
    <source>
        <dbReference type="Pfam" id="PF16575"/>
    </source>
</evidence>
<feature type="region of interest" description="Disordered" evidence="9">
    <location>
        <begin position="49"/>
        <end position="79"/>
    </location>
</feature>
<evidence type="ECO:0000256" key="5">
    <source>
        <dbReference type="ARBA" id="ARBA00022679"/>
    </source>
</evidence>
<evidence type="ECO:0000256" key="7">
    <source>
        <dbReference type="ARBA" id="ARBA00022777"/>
    </source>
</evidence>
<evidence type="ECO:0000256" key="9">
    <source>
        <dbReference type="SAM" id="MobiDB-lite"/>
    </source>
</evidence>
<dbReference type="InterPro" id="IPR045116">
    <property type="entry name" value="Clp1/Grc3"/>
</dbReference>
<sequence>MSDTNTTLIFTSSEWQNFMAQKRKAQVAFGQPTGQLSAVAAARLAKQSKAVAQQHGPTDAQQRREEIEQQLRATSSTPTSLVVDDETQYSDAEAASVEIQVGPRTIPIPAPSPWLDSGKAVEADDGSLEVTLLNDESIVCVGEFNLEVQKGLVVVCGATLHPESGPQRVYAPSTHAVPRIIAKRNGTKLRLFHVNSTIAKLTTLSPLFRNIWTKQEQRRTFELLRTAGDDQLQRSLVSLDIDKTTETVIGRIAASSQSTARLNRILTVGAKSSGKSTFNRILCNTLISKPAARKVLYLDIDPGQPEFGPPGQVSLIEVSVPLLGPSFTHPAYVGSTEYRLIRSHTLAAISFKDDVAHYIACAKELVRHADRRQALIVNACGWTSGQGASVTQELAEVLGITHIALLEPVDPTLVEKLRNSCPDAAFHALAREPIRPSSRTPAELRAMQTMAYFHSRPERSASLSRWTGKAISTWRPWIIQYDGAESVLRAVVAYGQQPHPDFLAEVLEGSIVALVQVENNSPDFALPVSNLERDTEPEEAPNINRTTAEDLPYLSPSPSGSNRTLDPHNSSCLGLALIRAIDSTERTIHFLTPVADNVLAEVLDQRQLALVRGGFDPAEWALLEDLYCTSERVKQGKGRVSVEDRPWVSRREAAGVGVEGAVWRLRHPPMAGDVR</sequence>
<keyword evidence="7" id="KW-0418">Kinase</keyword>
<dbReference type="Pfam" id="PF16575">
    <property type="entry name" value="CLP1_P"/>
    <property type="match status" value="1"/>
</dbReference>
<dbReference type="GO" id="GO:0000448">
    <property type="term" value="P:cleavage in ITS2 between 5.8S rRNA and LSU-rRNA of tricistronic rRNA transcript (SSU-rRNA, 5.8S rRNA, LSU-rRNA)"/>
    <property type="evidence" value="ECO:0007669"/>
    <property type="project" value="TreeGrafter"/>
</dbReference>
<keyword evidence="5" id="KW-0808">Transferase</keyword>
<dbReference type="PANTHER" id="PTHR12755:SF3">
    <property type="entry name" value="POLYNUCLEOTIDE 5'-HYDROXYL-KINASE NOL9"/>
    <property type="match status" value="1"/>
</dbReference>
<evidence type="ECO:0000256" key="3">
    <source>
        <dbReference type="ARBA" id="ARBA00018706"/>
    </source>
</evidence>
<dbReference type="GO" id="GO:0005634">
    <property type="term" value="C:nucleus"/>
    <property type="evidence" value="ECO:0007669"/>
    <property type="project" value="TreeGrafter"/>
</dbReference>
<evidence type="ECO:0000256" key="6">
    <source>
        <dbReference type="ARBA" id="ARBA00022741"/>
    </source>
</evidence>
<evidence type="ECO:0000313" key="11">
    <source>
        <dbReference type="EMBL" id="KAK5108641.1"/>
    </source>
</evidence>
<reference evidence="11" key="1">
    <citation type="submission" date="2023-08" db="EMBL/GenBank/DDBJ databases">
        <title>Black Yeasts Isolated from many extreme environments.</title>
        <authorList>
            <person name="Coleine C."/>
            <person name="Stajich J.E."/>
            <person name="Selbmann L."/>
        </authorList>
    </citation>
    <scope>NUCLEOTIDE SEQUENCE</scope>
    <source>
        <strain evidence="11">CCFEE 5401</strain>
    </source>
</reference>
<protein>
    <recommendedName>
        <fullName evidence="4">Polynucleotide 5'-hydroxyl-kinase GRC3</fullName>
    </recommendedName>
    <alternativeName>
        <fullName evidence="3">Polynucleotide 5'-hydroxyl-kinase grc3</fullName>
    </alternativeName>
</protein>
<organism evidence="11 12">
    <name type="scientific">Meristemomyces frigidus</name>
    <dbReference type="NCBI Taxonomy" id="1508187"/>
    <lineage>
        <taxon>Eukaryota</taxon>
        <taxon>Fungi</taxon>
        <taxon>Dikarya</taxon>
        <taxon>Ascomycota</taxon>
        <taxon>Pezizomycotina</taxon>
        <taxon>Dothideomycetes</taxon>
        <taxon>Dothideomycetidae</taxon>
        <taxon>Mycosphaerellales</taxon>
        <taxon>Teratosphaeriaceae</taxon>
        <taxon>Meristemomyces</taxon>
    </lineage>
</organism>
<dbReference type="InterPro" id="IPR027417">
    <property type="entry name" value="P-loop_NTPase"/>
</dbReference>
<evidence type="ECO:0000256" key="4">
    <source>
        <dbReference type="ARBA" id="ARBA00019824"/>
    </source>
</evidence>
<dbReference type="GO" id="GO:0005524">
    <property type="term" value="F:ATP binding"/>
    <property type="evidence" value="ECO:0007669"/>
    <property type="project" value="UniProtKB-KW"/>
</dbReference>
<evidence type="ECO:0000256" key="8">
    <source>
        <dbReference type="ARBA" id="ARBA00022840"/>
    </source>
</evidence>
<feature type="compositionally biased region" description="Polar residues" evidence="9">
    <location>
        <begin position="556"/>
        <end position="566"/>
    </location>
</feature>
<comment type="similarity">
    <text evidence="2">Belongs to the Clp1 family. NOL9/GRC3 subfamily.</text>
</comment>